<dbReference type="RefSeq" id="WP_142260239.1">
    <property type="nucleotide sequence ID" value="NZ_BMPV01000001.1"/>
</dbReference>
<accession>A0A543J0I5</accession>
<keyword evidence="6" id="KW-1185">Reference proteome</keyword>
<evidence type="ECO:0000259" key="4">
    <source>
        <dbReference type="Pfam" id="PF13191"/>
    </source>
</evidence>
<dbReference type="SUPFAM" id="SSF52540">
    <property type="entry name" value="P-loop containing nucleoside triphosphate hydrolases"/>
    <property type="match status" value="1"/>
</dbReference>
<dbReference type="AlphaFoldDB" id="A0A543J0I5"/>
<comment type="similarity">
    <text evidence="1">Belongs to the glycosyltransferase group 1 family. Glycosyltransferase 4 subfamily.</text>
</comment>
<organism evidence="5 6">
    <name type="scientific">Thermopolyspora flexuosa</name>
    <dbReference type="NCBI Taxonomy" id="103836"/>
    <lineage>
        <taxon>Bacteria</taxon>
        <taxon>Bacillati</taxon>
        <taxon>Actinomycetota</taxon>
        <taxon>Actinomycetes</taxon>
        <taxon>Streptosporangiales</taxon>
        <taxon>Streptosporangiaceae</taxon>
        <taxon>Thermopolyspora</taxon>
    </lineage>
</organism>
<dbReference type="InterPro" id="IPR027417">
    <property type="entry name" value="P-loop_NTPase"/>
</dbReference>
<gene>
    <name evidence="5" type="ORF">FHX40_3080</name>
</gene>
<dbReference type="PANTHER" id="PTHR12526:SF640">
    <property type="entry name" value="COLANIC ACID BIOSYNTHESIS GLYCOSYLTRANSFERASE WCAL-RELATED"/>
    <property type="match status" value="1"/>
</dbReference>
<reference evidence="5 6" key="1">
    <citation type="submission" date="2019-06" db="EMBL/GenBank/DDBJ databases">
        <title>Sequencing the genomes of 1000 actinobacteria strains.</title>
        <authorList>
            <person name="Klenk H.-P."/>
        </authorList>
    </citation>
    <scope>NUCLEOTIDE SEQUENCE [LARGE SCALE GENOMIC DNA]</scope>
    <source>
        <strain evidence="5 6">DSM 43186</strain>
    </source>
</reference>
<evidence type="ECO:0000313" key="5">
    <source>
        <dbReference type="EMBL" id="TQM76346.1"/>
    </source>
</evidence>
<dbReference type="CDD" id="cd03801">
    <property type="entry name" value="GT4_PimA-like"/>
    <property type="match status" value="1"/>
</dbReference>
<feature type="domain" description="Orc1-like AAA ATPase" evidence="4">
    <location>
        <begin position="22"/>
        <end position="199"/>
    </location>
</feature>
<dbReference type="OrthoDB" id="218695at2"/>
<dbReference type="InterPro" id="IPR011990">
    <property type="entry name" value="TPR-like_helical_dom_sf"/>
</dbReference>
<name>A0A543J0I5_9ACTN</name>
<comment type="caution">
    <text evidence="5">The sequence shown here is derived from an EMBL/GenBank/DDBJ whole genome shotgun (WGS) entry which is preliminary data.</text>
</comment>
<protein>
    <submittedName>
        <fullName evidence="5">Glycosyltransferase involved in cell wall biosynthesis</fullName>
    </submittedName>
</protein>
<dbReference type="Proteomes" id="UP000319213">
    <property type="component" value="Unassembled WGS sequence"/>
</dbReference>
<dbReference type="Gene3D" id="3.40.50.2000">
    <property type="entry name" value="Glycogen Phosphorylase B"/>
    <property type="match status" value="2"/>
</dbReference>
<evidence type="ECO:0000313" key="6">
    <source>
        <dbReference type="Proteomes" id="UP000319213"/>
    </source>
</evidence>
<dbReference type="Pfam" id="PF13191">
    <property type="entry name" value="AAA_16"/>
    <property type="match status" value="1"/>
</dbReference>
<dbReference type="GO" id="GO:0016757">
    <property type="term" value="F:glycosyltransferase activity"/>
    <property type="evidence" value="ECO:0007669"/>
    <property type="project" value="UniProtKB-KW"/>
</dbReference>
<proteinExistence type="inferred from homology"/>
<dbReference type="SUPFAM" id="SSF53756">
    <property type="entry name" value="UDP-Glycosyltransferase/glycogen phosphorylase"/>
    <property type="match status" value="1"/>
</dbReference>
<sequence length="1152" mass="126491">MDIAALPNPYDYRNPVRDASLFAGRDDELAKLRYEFGQAAPDRPSIYIAIHGRRAAGKTSLLNRAEAIAKECRVLPVRVDLVPGDATPVAFFRKLYEELTTALARQGGPDAPPGAVPAVVRRVLAGGTPPDDFPLEFPESLALSARSLGAVSEPALRADLEYFVRTLGRPIALLIDEAQLIAGDENILSILRALGGRVPGYVFVLAGTSDMITRITEVFSPLLRQFREIKVEPFTETADLRACMLLPLWNIGLDVDCFDDFDHAASELTALTGGNPYEIQLYCHEMFARWQRNTARKMALTPEILESIRSRMEDGRDVLDRRLIKLVRRMSPERLEAFNILCSALGHATLNQVWFAYNLLGDPRIDRETLERCRAELLDAGVLREDAEGILDLELETELFDEIYVRLWAHKNLPNRRHLLLMGRFSYRFLLSLRLSRLLHEMSLSPALLLPTCCPVMGAEHLQAALSALECLTGEEDGPFPYAVSYVHNAILHAGMPRALDITEVTCIYGAATAVRWLFAADSADFDICSHPEFTAAAARVSEMGGTLRAERTRLPLRNWSEVVEWLARFPDDMREDFARNHEHVAYHAYEDGDTVATRDHFATALRFAPTFSAANGLAYVSLKLGDARAAVESAERAVTLTQNPAEKALAHYNCALAWLRLGDRRAAEERLLLAAQMIRSSSDPGFTAGYLLLPRDGADVEGADVELVERSEVHLGRAIEQALSLLGRSAEDTGEDVTSRVRRAPRPIVLVVATEWASAHGGLSTLNRDLCRALAAAGAQVYCTVPAASEKEIAAASEAGVTLLRAPEVPGLPALSRLYRRPRLPDGVTPDLIIGHGRITGPAAECLQSDFYPNAMRFHFVHMAPDEIEWHKPGQGVDAGTRAEERTELERRLGATADRLVAVGPRLHNRFRTELSGTGAPPPLRLDPGFDMVDTSPRTPPQGHPAKILFIGRIEDAALKGVDLAARACGLVCRRRERHKLPPIELVVRGAPAGTADEQRERIREWAANPKLGVVVRPYSADEERLDADLERASLVIMPSRSEGFGLVAAEAIATGVPTLVSENSGLAELLQEVLDNESAARMIVPMSGVDDEDAESWAWAIETVMYDVPAAFARAEQVRATLSEKVTWANAAATLLNEVAGARASRRGRA</sequence>
<evidence type="ECO:0000256" key="3">
    <source>
        <dbReference type="ARBA" id="ARBA00022679"/>
    </source>
</evidence>
<dbReference type="SUPFAM" id="SSF48452">
    <property type="entry name" value="TPR-like"/>
    <property type="match status" value="1"/>
</dbReference>
<dbReference type="EMBL" id="VFPQ01000001">
    <property type="protein sequence ID" value="TQM76346.1"/>
    <property type="molecule type" value="Genomic_DNA"/>
</dbReference>
<keyword evidence="3 5" id="KW-0808">Transferase</keyword>
<evidence type="ECO:0000256" key="1">
    <source>
        <dbReference type="ARBA" id="ARBA00009481"/>
    </source>
</evidence>
<dbReference type="PANTHER" id="PTHR12526">
    <property type="entry name" value="GLYCOSYLTRANSFERASE"/>
    <property type="match status" value="1"/>
</dbReference>
<evidence type="ECO:0000256" key="2">
    <source>
        <dbReference type="ARBA" id="ARBA00022676"/>
    </source>
</evidence>
<dbReference type="Pfam" id="PF20706">
    <property type="entry name" value="GT4-conflict"/>
    <property type="match status" value="1"/>
</dbReference>
<dbReference type="InterPro" id="IPR041664">
    <property type="entry name" value="AAA_16"/>
</dbReference>
<dbReference type="Gene3D" id="1.25.40.10">
    <property type="entry name" value="Tetratricopeptide repeat domain"/>
    <property type="match status" value="1"/>
</dbReference>
<keyword evidence="2" id="KW-0328">Glycosyltransferase</keyword>
<dbReference type="Gene3D" id="3.40.50.300">
    <property type="entry name" value="P-loop containing nucleotide triphosphate hydrolases"/>
    <property type="match status" value="1"/>
</dbReference>